<proteinExistence type="inferred from homology"/>
<dbReference type="Proteomes" id="UP001228905">
    <property type="component" value="Unassembled WGS sequence"/>
</dbReference>
<comment type="caution">
    <text evidence="3">The sequence shown here is derived from an EMBL/GenBank/DDBJ whole genome shotgun (WGS) entry which is preliminary data.</text>
</comment>
<reference evidence="3 4" key="1">
    <citation type="submission" date="2023-07" db="EMBL/GenBank/DDBJ databases">
        <title>Genomic Encyclopedia of Type Strains, Phase IV (KMG-IV): sequencing the most valuable type-strain genomes for metagenomic binning, comparative biology and taxonomic classification.</title>
        <authorList>
            <person name="Goeker M."/>
        </authorList>
    </citation>
    <scope>NUCLEOTIDE SEQUENCE [LARGE SCALE GENOMIC DNA]</scope>
    <source>
        <strain evidence="3 4">DSM 18695</strain>
    </source>
</reference>
<dbReference type="SUPFAM" id="SSF53271">
    <property type="entry name" value="PRTase-like"/>
    <property type="match status" value="1"/>
</dbReference>
<comment type="similarity">
    <text evidence="1">Belongs to the ComF/GntX family.</text>
</comment>
<protein>
    <submittedName>
        <fullName evidence="3">ComF family protein</fullName>
    </submittedName>
</protein>
<accession>A0ABU0IR13</accession>
<keyword evidence="4" id="KW-1185">Reference proteome</keyword>
<gene>
    <name evidence="3" type="ORF">QO010_002235</name>
</gene>
<dbReference type="InterPro" id="IPR029057">
    <property type="entry name" value="PRTase-like"/>
</dbReference>
<dbReference type="CDD" id="cd06223">
    <property type="entry name" value="PRTases_typeI"/>
    <property type="match status" value="1"/>
</dbReference>
<evidence type="ECO:0000313" key="4">
    <source>
        <dbReference type="Proteomes" id="UP001228905"/>
    </source>
</evidence>
<dbReference type="PANTHER" id="PTHR47505:SF1">
    <property type="entry name" value="DNA UTILIZATION PROTEIN YHGH"/>
    <property type="match status" value="1"/>
</dbReference>
<dbReference type="EMBL" id="JAUSVS010000003">
    <property type="protein sequence ID" value="MDQ0464454.1"/>
    <property type="molecule type" value="Genomic_DNA"/>
</dbReference>
<sequence length="263" mass="27893">MSTQTDPSSAQAQAQVLARRIAGASARLLDLILPQTTLAGAPAQSGGLPAGAWQGIEFLADPVCDGCGSPFPYDPGPAVRCPACMARPRAFARARAACLYDEASRGPILMFKHGDRTDLAVLFSRWLERAAGELLAEADAVVPVPLHRWRLLRRRYNQAAELARPLARRAGLAYLPDVLVRERATDTQGGKSAVGRRRNVAGAFDVPDSKRAQVEGRRILLIDDVLTTGATAHGCARALLAAGAAQVDLAVIAKVRAATDTTI</sequence>
<evidence type="ECO:0000313" key="3">
    <source>
        <dbReference type="EMBL" id="MDQ0464454.1"/>
    </source>
</evidence>
<name>A0ABU0IR13_9CAUL</name>
<organism evidence="3 4">
    <name type="scientific">Caulobacter ginsengisoli</name>
    <dbReference type="NCBI Taxonomy" id="400775"/>
    <lineage>
        <taxon>Bacteria</taxon>
        <taxon>Pseudomonadati</taxon>
        <taxon>Pseudomonadota</taxon>
        <taxon>Alphaproteobacteria</taxon>
        <taxon>Caulobacterales</taxon>
        <taxon>Caulobacteraceae</taxon>
        <taxon>Caulobacter</taxon>
    </lineage>
</organism>
<dbReference type="InterPro" id="IPR000836">
    <property type="entry name" value="PRTase_dom"/>
</dbReference>
<feature type="domain" description="Phosphoribosyltransferase" evidence="2">
    <location>
        <begin position="159"/>
        <end position="259"/>
    </location>
</feature>
<evidence type="ECO:0000259" key="2">
    <source>
        <dbReference type="Pfam" id="PF00156"/>
    </source>
</evidence>
<dbReference type="Gene3D" id="3.40.50.2020">
    <property type="match status" value="1"/>
</dbReference>
<dbReference type="InterPro" id="IPR051910">
    <property type="entry name" value="ComF/GntX_DNA_util-trans"/>
</dbReference>
<dbReference type="Pfam" id="PF00156">
    <property type="entry name" value="Pribosyltran"/>
    <property type="match status" value="1"/>
</dbReference>
<evidence type="ECO:0000256" key="1">
    <source>
        <dbReference type="ARBA" id="ARBA00008007"/>
    </source>
</evidence>
<dbReference type="PANTHER" id="PTHR47505">
    <property type="entry name" value="DNA UTILIZATION PROTEIN YHGH"/>
    <property type="match status" value="1"/>
</dbReference>